<organism evidence="1 2">
    <name type="scientific">Roseisalinus antarcticus</name>
    <dbReference type="NCBI Taxonomy" id="254357"/>
    <lineage>
        <taxon>Bacteria</taxon>
        <taxon>Pseudomonadati</taxon>
        <taxon>Pseudomonadota</taxon>
        <taxon>Alphaproteobacteria</taxon>
        <taxon>Rhodobacterales</taxon>
        <taxon>Roseobacteraceae</taxon>
        <taxon>Roseisalinus</taxon>
    </lineage>
</organism>
<name>A0A1Y5TT87_9RHOB</name>
<dbReference type="Proteomes" id="UP000193900">
    <property type="component" value="Unassembled WGS sequence"/>
</dbReference>
<dbReference type="AlphaFoldDB" id="A0A1Y5TT87"/>
<gene>
    <name evidence="1" type="ORF">ROA7023_03509</name>
</gene>
<protein>
    <submittedName>
        <fullName evidence="1">Uncharacterized protein</fullName>
    </submittedName>
</protein>
<proteinExistence type="predicted"/>
<keyword evidence="2" id="KW-1185">Reference proteome</keyword>
<reference evidence="1 2" key="1">
    <citation type="submission" date="2017-03" db="EMBL/GenBank/DDBJ databases">
        <authorList>
            <person name="Afonso C.L."/>
            <person name="Miller P.J."/>
            <person name="Scott M.A."/>
            <person name="Spackman E."/>
            <person name="Goraichik I."/>
            <person name="Dimitrov K.M."/>
            <person name="Suarez D.L."/>
            <person name="Swayne D.E."/>
        </authorList>
    </citation>
    <scope>NUCLEOTIDE SEQUENCE [LARGE SCALE GENOMIC DNA]</scope>
    <source>
        <strain evidence="1 2">CECT 7023</strain>
    </source>
</reference>
<accession>A0A1Y5TT87</accession>
<evidence type="ECO:0000313" key="1">
    <source>
        <dbReference type="EMBL" id="SLN71472.1"/>
    </source>
</evidence>
<evidence type="ECO:0000313" key="2">
    <source>
        <dbReference type="Proteomes" id="UP000193900"/>
    </source>
</evidence>
<dbReference type="RefSeq" id="WP_085880288.1">
    <property type="nucleotide sequence ID" value="NZ_FWFZ01000024.1"/>
</dbReference>
<sequence>MKKFDDEAQKRLLIALSEVYPGLMDVDEAKAILAPETRDFNWAYLVQSALVEVVKEMVPADDPHERSTAKINGAKITAKGIDLLRAS</sequence>
<dbReference type="EMBL" id="FWFZ01000024">
    <property type="protein sequence ID" value="SLN71472.1"/>
    <property type="molecule type" value="Genomic_DNA"/>
</dbReference>